<dbReference type="InterPro" id="IPR036390">
    <property type="entry name" value="WH_DNA-bd_sf"/>
</dbReference>
<dbReference type="AlphaFoldDB" id="A0A1H0LIH8"/>
<dbReference type="CDD" id="cd00090">
    <property type="entry name" value="HTH_ARSR"/>
    <property type="match status" value="1"/>
</dbReference>
<evidence type="ECO:0000259" key="4">
    <source>
        <dbReference type="PROSITE" id="PS51118"/>
    </source>
</evidence>
<dbReference type="PANTHER" id="PTHR33204">
    <property type="entry name" value="TRANSCRIPTIONAL REGULATOR, MARR FAMILY"/>
    <property type="match status" value="1"/>
</dbReference>
<accession>A0A1H0LIH8</accession>
<name>A0A1H0LIH8_9BACT</name>
<dbReference type="Pfam" id="PF01638">
    <property type="entry name" value="HxlR"/>
    <property type="match status" value="1"/>
</dbReference>
<dbReference type="InterPro" id="IPR036388">
    <property type="entry name" value="WH-like_DNA-bd_sf"/>
</dbReference>
<evidence type="ECO:0000256" key="2">
    <source>
        <dbReference type="ARBA" id="ARBA00023125"/>
    </source>
</evidence>
<sequence length="116" mass="13573">MIQWKKKDYHCPVEVSMDMLSGKWKCLMLWHLNEGTKRYKELERIVPGVSQKMLTQQLKELERDGLVVRTVYPEVPPRVEYDLTELGKTAFPILEMMHSWAVNQLGVEEEKGLDAP</sequence>
<evidence type="ECO:0000256" key="3">
    <source>
        <dbReference type="ARBA" id="ARBA00023163"/>
    </source>
</evidence>
<dbReference type="InterPro" id="IPR011991">
    <property type="entry name" value="ArsR-like_HTH"/>
</dbReference>
<dbReference type="RefSeq" id="WP_092220020.1">
    <property type="nucleotide sequence ID" value="NZ_FNJI01000004.1"/>
</dbReference>
<dbReference type="STRING" id="91360.SAMN05660330_00811"/>
<gene>
    <name evidence="5" type="ORF">SAMN05660330_00811</name>
</gene>
<organism evidence="5 6">
    <name type="scientific">Desulforhopalus singaporensis</name>
    <dbReference type="NCBI Taxonomy" id="91360"/>
    <lineage>
        <taxon>Bacteria</taxon>
        <taxon>Pseudomonadati</taxon>
        <taxon>Thermodesulfobacteriota</taxon>
        <taxon>Desulfobulbia</taxon>
        <taxon>Desulfobulbales</taxon>
        <taxon>Desulfocapsaceae</taxon>
        <taxon>Desulforhopalus</taxon>
    </lineage>
</organism>
<evidence type="ECO:0000313" key="5">
    <source>
        <dbReference type="EMBL" id="SDO67865.1"/>
    </source>
</evidence>
<dbReference type="InterPro" id="IPR002577">
    <property type="entry name" value="HTH_HxlR"/>
</dbReference>
<proteinExistence type="predicted"/>
<dbReference type="Gene3D" id="1.10.10.10">
    <property type="entry name" value="Winged helix-like DNA-binding domain superfamily/Winged helix DNA-binding domain"/>
    <property type="match status" value="1"/>
</dbReference>
<keyword evidence="2" id="KW-0238">DNA-binding</keyword>
<dbReference type="PANTHER" id="PTHR33204:SF29">
    <property type="entry name" value="TRANSCRIPTIONAL REGULATOR"/>
    <property type="match status" value="1"/>
</dbReference>
<evidence type="ECO:0000313" key="6">
    <source>
        <dbReference type="Proteomes" id="UP000199073"/>
    </source>
</evidence>
<keyword evidence="6" id="KW-1185">Reference proteome</keyword>
<dbReference type="EMBL" id="FNJI01000004">
    <property type="protein sequence ID" value="SDO67865.1"/>
    <property type="molecule type" value="Genomic_DNA"/>
</dbReference>
<dbReference type="Proteomes" id="UP000199073">
    <property type="component" value="Unassembled WGS sequence"/>
</dbReference>
<evidence type="ECO:0000256" key="1">
    <source>
        <dbReference type="ARBA" id="ARBA00023015"/>
    </source>
</evidence>
<dbReference type="GO" id="GO:0006355">
    <property type="term" value="P:regulation of DNA-templated transcription"/>
    <property type="evidence" value="ECO:0007669"/>
    <property type="project" value="UniProtKB-ARBA"/>
</dbReference>
<protein>
    <submittedName>
        <fullName evidence="5">Transcriptional regulator, HxlR family</fullName>
    </submittedName>
</protein>
<dbReference type="OrthoDB" id="9800350at2"/>
<dbReference type="GO" id="GO:0003677">
    <property type="term" value="F:DNA binding"/>
    <property type="evidence" value="ECO:0007669"/>
    <property type="project" value="UniProtKB-KW"/>
</dbReference>
<dbReference type="SUPFAM" id="SSF46785">
    <property type="entry name" value="Winged helix' DNA-binding domain"/>
    <property type="match status" value="1"/>
</dbReference>
<feature type="domain" description="HTH hxlR-type" evidence="4">
    <location>
        <begin position="11"/>
        <end position="109"/>
    </location>
</feature>
<keyword evidence="1" id="KW-0805">Transcription regulation</keyword>
<reference evidence="5 6" key="1">
    <citation type="submission" date="2016-10" db="EMBL/GenBank/DDBJ databases">
        <authorList>
            <person name="de Groot N.N."/>
        </authorList>
    </citation>
    <scope>NUCLEOTIDE SEQUENCE [LARGE SCALE GENOMIC DNA]</scope>
    <source>
        <strain evidence="5 6">DSM 12130</strain>
    </source>
</reference>
<dbReference type="PROSITE" id="PS51118">
    <property type="entry name" value="HTH_HXLR"/>
    <property type="match status" value="1"/>
</dbReference>
<keyword evidence="3" id="KW-0804">Transcription</keyword>